<sequence>MEKEKKQSAETVTKSALDNAPKSATKPASVSTPVKEIDFDLPEISEFLKAGVQFGHQVRRWNPKMGKYIFAQRGDIHIIDIVQTYDNLKSALNIVVEASSKGDVMFVGTKRQAREIVREAAIDAGAYFVTNRWVGGILTNYEFIRKSLKRLAKLEQDFEIGIQGRTKFEISRMKKEWERLNRLYSGIKTIQSKPAVIIILDSKYEKNAVKEAKRMGVPIIAIVDTNADPDVVNYPIPGNDDAVAAIKLYFDLFAKAVKQGNKVGSRGVKHVFKDYMKTEIAIVKTKEEEAEEAEELEVEAFKVSEKNLPKDKKEKVHAPVVTKKTVKTGEGIFESMQKAKLYCF</sequence>
<evidence type="ECO:0000256" key="4">
    <source>
        <dbReference type="ARBA" id="ARBA00035256"/>
    </source>
</evidence>
<dbReference type="InterPro" id="IPR001865">
    <property type="entry name" value="Ribosomal_uS2"/>
</dbReference>
<name>A0A0G0JEK5_9BACT</name>
<accession>A0A0G0JEK5</accession>
<dbReference type="EMBL" id="LBTH01000032">
    <property type="protein sequence ID" value="KKQ35199.1"/>
    <property type="molecule type" value="Genomic_DNA"/>
</dbReference>
<dbReference type="GO" id="GO:0015935">
    <property type="term" value="C:small ribosomal subunit"/>
    <property type="evidence" value="ECO:0007669"/>
    <property type="project" value="InterPro"/>
</dbReference>
<evidence type="ECO:0000313" key="9">
    <source>
        <dbReference type="EMBL" id="KKQ35199.1"/>
    </source>
</evidence>
<dbReference type="AlphaFoldDB" id="A0A0G0JEK5"/>
<dbReference type="PANTHER" id="PTHR12534">
    <property type="entry name" value="30S RIBOSOMAL PROTEIN S2 PROKARYOTIC AND ORGANELLAR"/>
    <property type="match status" value="1"/>
</dbReference>
<proteinExistence type="inferred from homology"/>
<keyword evidence="2 5" id="KW-0689">Ribosomal protein</keyword>
<comment type="similarity">
    <text evidence="1 5 6">Belongs to the universal ribosomal protein uS2 family.</text>
</comment>
<protein>
    <recommendedName>
        <fullName evidence="4 5">Small ribosomal subunit protein uS2</fullName>
    </recommendedName>
</protein>
<evidence type="ECO:0000256" key="2">
    <source>
        <dbReference type="ARBA" id="ARBA00022980"/>
    </source>
</evidence>
<evidence type="ECO:0000256" key="7">
    <source>
        <dbReference type="SAM" id="Coils"/>
    </source>
</evidence>
<dbReference type="PROSITE" id="PS00963">
    <property type="entry name" value="RIBOSOMAL_S2_2"/>
    <property type="match status" value="1"/>
</dbReference>
<gene>
    <name evidence="5" type="primary">rpsB</name>
    <name evidence="9" type="ORF">US52_C0032G0003</name>
</gene>
<dbReference type="InterPro" id="IPR005706">
    <property type="entry name" value="Ribosomal_uS2_bac/mit/plastid"/>
</dbReference>
<dbReference type="HAMAP" id="MF_00291_B">
    <property type="entry name" value="Ribosomal_uS2_B"/>
    <property type="match status" value="1"/>
</dbReference>
<dbReference type="Gene3D" id="1.10.287.610">
    <property type="entry name" value="Helix hairpin bin"/>
    <property type="match status" value="1"/>
</dbReference>
<dbReference type="CDD" id="cd01425">
    <property type="entry name" value="RPS2"/>
    <property type="match status" value="1"/>
</dbReference>
<feature type="region of interest" description="Disordered" evidence="8">
    <location>
        <begin position="1"/>
        <end position="29"/>
    </location>
</feature>
<evidence type="ECO:0000256" key="3">
    <source>
        <dbReference type="ARBA" id="ARBA00023274"/>
    </source>
</evidence>
<dbReference type="SUPFAM" id="SSF52313">
    <property type="entry name" value="Ribosomal protein S2"/>
    <property type="match status" value="1"/>
</dbReference>
<dbReference type="Gene3D" id="3.40.50.10490">
    <property type="entry name" value="Glucose-6-phosphate isomerase like protein, domain 1"/>
    <property type="match status" value="1"/>
</dbReference>
<dbReference type="Pfam" id="PF00318">
    <property type="entry name" value="Ribosomal_S2"/>
    <property type="match status" value="1"/>
</dbReference>
<evidence type="ECO:0000313" key="10">
    <source>
        <dbReference type="Proteomes" id="UP000034852"/>
    </source>
</evidence>
<keyword evidence="7" id="KW-0175">Coiled coil</keyword>
<comment type="caution">
    <text evidence="9">The sequence shown here is derived from an EMBL/GenBank/DDBJ whole genome shotgun (WGS) entry which is preliminary data.</text>
</comment>
<dbReference type="GO" id="GO:0006412">
    <property type="term" value="P:translation"/>
    <property type="evidence" value="ECO:0007669"/>
    <property type="project" value="UniProtKB-UniRule"/>
</dbReference>
<evidence type="ECO:0000256" key="5">
    <source>
        <dbReference type="HAMAP-Rule" id="MF_00291"/>
    </source>
</evidence>
<reference evidence="9 10" key="1">
    <citation type="journal article" date="2015" name="Nature">
        <title>rRNA introns, odd ribosomes, and small enigmatic genomes across a large radiation of phyla.</title>
        <authorList>
            <person name="Brown C.T."/>
            <person name="Hug L.A."/>
            <person name="Thomas B.C."/>
            <person name="Sharon I."/>
            <person name="Castelle C.J."/>
            <person name="Singh A."/>
            <person name="Wilkins M.J."/>
            <person name="Williams K.H."/>
            <person name="Banfield J.F."/>
        </authorList>
    </citation>
    <scope>NUCLEOTIDE SEQUENCE [LARGE SCALE GENOMIC DNA]</scope>
</reference>
<evidence type="ECO:0000256" key="1">
    <source>
        <dbReference type="ARBA" id="ARBA00006242"/>
    </source>
</evidence>
<organism evidence="9 10">
    <name type="scientific">candidate division WS6 bacterium GW2011_GWA2_37_6</name>
    <dbReference type="NCBI Taxonomy" id="1619087"/>
    <lineage>
        <taxon>Bacteria</taxon>
        <taxon>Candidatus Dojkabacteria</taxon>
    </lineage>
</organism>
<dbReference type="PRINTS" id="PR00395">
    <property type="entry name" value="RIBOSOMALS2"/>
</dbReference>
<dbReference type="InterPro" id="IPR018130">
    <property type="entry name" value="Ribosomal_uS2_CS"/>
</dbReference>
<dbReference type="InterPro" id="IPR023591">
    <property type="entry name" value="Ribosomal_uS2_flav_dom_sf"/>
</dbReference>
<dbReference type="GO" id="GO:0003735">
    <property type="term" value="F:structural constituent of ribosome"/>
    <property type="evidence" value="ECO:0007669"/>
    <property type="project" value="InterPro"/>
</dbReference>
<dbReference type="Proteomes" id="UP000034852">
    <property type="component" value="Unassembled WGS sequence"/>
</dbReference>
<keyword evidence="3 5" id="KW-0687">Ribonucleoprotein</keyword>
<dbReference type="PATRIC" id="fig|1619087.5.peg.417"/>
<feature type="coiled-coil region" evidence="7">
    <location>
        <begin position="276"/>
        <end position="306"/>
    </location>
</feature>
<dbReference type="NCBIfam" id="TIGR01011">
    <property type="entry name" value="rpsB_bact"/>
    <property type="match status" value="1"/>
</dbReference>
<evidence type="ECO:0000256" key="6">
    <source>
        <dbReference type="RuleBase" id="RU003631"/>
    </source>
</evidence>
<evidence type="ECO:0000256" key="8">
    <source>
        <dbReference type="SAM" id="MobiDB-lite"/>
    </source>
</evidence>
<dbReference type="PANTHER" id="PTHR12534:SF0">
    <property type="entry name" value="SMALL RIBOSOMAL SUBUNIT PROTEIN US2M"/>
    <property type="match status" value="1"/>
</dbReference>